<accession>A0ABQ1P8T0</accession>
<keyword evidence="5 7" id="KW-1133">Transmembrane helix</keyword>
<keyword evidence="2 7" id="KW-0813">Transport</keyword>
<evidence type="ECO:0000313" key="10">
    <source>
        <dbReference type="EMBL" id="GGC93444.1"/>
    </source>
</evidence>
<evidence type="ECO:0000259" key="9">
    <source>
        <dbReference type="PROSITE" id="PS50928"/>
    </source>
</evidence>
<feature type="domain" description="ABC transmembrane type-1" evidence="9">
    <location>
        <begin position="91"/>
        <end position="302"/>
    </location>
</feature>
<evidence type="ECO:0000256" key="4">
    <source>
        <dbReference type="ARBA" id="ARBA00022692"/>
    </source>
</evidence>
<feature type="region of interest" description="Disordered" evidence="8">
    <location>
        <begin position="1"/>
        <end position="20"/>
    </location>
</feature>
<evidence type="ECO:0000256" key="7">
    <source>
        <dbReference type="RuleBase" id="RU363032"/>
    </source>
</evidence>
<keyword evidence="3" id="KW-1003">Cell membrane</keyword>
<evidence type="ECO:0000256" key="6">
    <source>
        <dbReference type="ARBA" id="ARBA00023136"/>
    </source>
</evidence>
<dbReference type="PROSITE" id="PS50928">
    <property type="entry name" value="ABC_TM1"/>
    <property type="match status" value="1"/>
</dbReference>
<feature type="transmembrane region" description="Helical" evidence="7">
    <location>
        <begin position="94"/>
        <end position="116"/>
    </location>
</feature>
<dbReference type="Proteomes" id="UP000597761">
    <property type="component" value="Unassembled WGS sequence"/>
</dbReference>
<comment type="caution">
    <text evidence="10">The sequence shown here is derived from an EMBL/GenBank/DDBJ whole genome shotgun (WGS) entry which is preliminary data.</text>
</comment>
<dbReference type="InterPro" id="IPR035906">
    <property type="entry name" value="MetI-like_sf"/>
</dbReference>
<evidence type="ECO:0000256" key="8">
    <source>
        <dbReference type="SAM" id="MobiDB-lite"/>
    </source>
</evidence>
<organism evidence="10 11">
    <name type="scientific">Tersicoccus solisilvae</name>
    <dbReference type="NCBI Taxonomy" id="1882339"/>
    <lineage>
        <taxon>Bacteria</taxon>
        <taxon>Bacillati</taxon>
        <taxon>Actinomycetota</taxon>
        <taxon>Actinomycetes</taxon>
        <taxon>Micrococcales</taxon>
        <taxon>Micrococcaceae</taxon>
        <taxon>Tersicoccus</taxon>
    </lineage>
</organism>
<evidence type="ECO:0000256" key="1">
    <source>
        <dbReference type="ARBA" id="ARBA00004651"/>
    </source>
</evidence>
<dbReference type="SUPFAM" id="SSF161098">
    <property type="entry name" value="MetI-like"/>
    <property type="match status" value="1"/>
</dbReference>
<dbReference type="Pfam" id="PF00528">
    <property type="entry name" value="BPD_transp_1"/>
    <property type="match status" value="1"/>
</dbReference>
<evidence type="ECO:0000313" key="11">
    <source>
        <dbReference type="Proteomes" id="UP000597761"/>
    </source>
</evidence>
<evidence type="ECO:0000256" key="3">
    <source>
        <dbReference type="ARBA" id="ARBA00022475"/>
    </source>
</evidence>
<feature type="transmembrane region" description="Helical" evidence="7">
    <location>
        <begin position="128"/>
        <end position="148"/>
    </location>
</feature>
<protein>
    <submittedName>
        <fullName evidence="10">ABC transporter permease</fullName>
    </submittedName>
</protein>
<dbReference type="PANTHER" id="PTHR30193:SF41">
    <property type="entry name" value="DIACETYLCHITOBIOSE UPTAKE SYSTEM PERMEASE PROTEIN NGCF"/>
    <property type="match status" value="1"/>
</dbReference>
<keyword evidence="4 7" id="KW-0812">Transmembrane</keyword>
<dbReference type="InterPro" id="IPR000515">
    <property type="entry name" value="MetI-like"/>
</dbReference>
<dbReference type="RefSeq" id="WP_188668316.1">
    <property type="nucleotide sequence ID" value="NZ_BMJI01000012.1"/>
</dbReference>
<name>A0ABQ1P8T0_9MICC</name>
<feature type="transmembrane region" description="Helical" evidence="7">
    <location>
        <begin position="283"/>
        <end position="301"/>
    </location>
</feature>
<keyword evidence="6 7" id="KW-0472">Membrane</keyword>
<comment type="subcellular location">
    <subcellularLocation>
        <location evidence="1 7">Cell membrane</location>
        <topology evidence="1 7">Multi-pass membrane protein</topology>
    </subcellularLocation>
</comment>
<gene>
    <name evidence="10" type="ORF">GCM10011512_20620</name>
</gene>
<dbReference type="InterPro" id="IPR051393">
    <property type="entry name" value="ABC_transporter_permease"/>
</dbReference>
<dbReference type="CDD" id="cd06261">
    <property type="entry name" value="TM_PBP2"/>
    <property type="match status" value="1"/>
</dbReference>
<feature type="transmembrane region" description="Helical" evidence="7">
    <location>
        <begin position="168"/>
        <end position="185"/>
    </location>
</feature>
<dbReference type="Gene3D" id="1.10.3720.10">
    <property type="entry name" value="MetI-like"/>
    <property type="match status" value="1"/>
</dbReference>
<evidence type="ECO:0000256" key="5">
    <source>
        <dbReference type="ARBA" id="ARBA00022989"/>
    </source>
</evidence>
<dbReference type="PANTHER" id="PTHR30193">
    <property type="entry name" value="ABC TRANSPORTER PERMEASE PROTEIN"/>
    <property type="match status" value="1"/>
</dbReference>
<sequence>MSTATVAERTAGRRPGRRTAHPVRRQVAGWLFSAPYVLYLLAVFAYPLGYAVYISFHKFFFTAPGVSVPRPFVGLQNYATVLADPVVLRSFANIGVFLVINVPLTVVLSLVLANALNRVTRLRTFFRVSYYVPYVTASVAVVGVWLFLFQQDGLVNHLLGPLAPNPSWLVNSWLAMPTVALYVTWKQLGFFILLYLAALQNIPEELYESAAVDGASRWRQFWNVTIPGVRPATFLVTLLATITGANLFTEPYLLTGGGGPDGASSSPVFLMYQKGILQQRPDVAAALGVVLVIGVLIISLIQRRFLGREEDQ</sequence>
<dbReference type="EMBL" id="BMJI01000012">
    <property type="protein sequence ID" value="GGC93444.1"/>
    <property type="molecule type" value="Genomic_DNA"/>
</dbReference>
<proteinExistence type="inferred from homology"/>
<comment type="similarity">
    <text evidence="7">Belongs to the binding-protein-dependent transport system permease family.</text>
</comment>
<feature type="transmembrane region" description="Helical" evidence="7">
    <location>
        <begin position="27"/>
        <end position="48"/>
    </location>
</feature>
<reference evidence="11" key="1">
    <citation type="journal article" date="2019" name="Int. J. Syst. Evol. Microbiol.">
        <title>The Global Catalogue of Microorganisms (GCM) 10K type strain sequencing project: providing services to taxonomists for standard genome sequencing and annotation.</title>
        <authorList>
            <consortium name="The Broad Institute Genomics Platform"/>
            <consortium name="The Broad Institute Genome Sequencing Center for Infectious Disease"/>
            <person name="Wu L."/>
            <person name="Ma J."/>
        </authorList>
    </citation>
    <scope>NUCLEOTIDE SEQUENCE [LARGE SCALE GENOMIC DNA]</scope>
    <source>
        <strain evidence="11">CGMCC 1.15480</strain>
    </source>
</reference>
<evidence type="ECO:0000256" key="2">
    <source>
        <dbReference type="ARBA" id="ARBA00022448"/>
    </source>
</evidence>
<keyword evidence="11" id="KW-1185">Reference proteome</keyword>